<evidence type="ECO:0000256" key="4">
    <source>
        <dbReference type="ARBA" id="ARBA00023102"/>
    </source>
</evidence>
<dbReference type="EC" id="4.2.1.19" evidence="6 7"/>
<evidence type="ECO:0000256" key="3">
    <source>
        <dbReference type="ARBA" id="ARBA00022605"/>
    </source>
</evidence>
<dbReference type="HAMAP" id="MF_00076">
    <property type="entry name" value="HisB"/>
    <property type="match status" value="1"/>
</dbReference>
<keyword evidence="6" id="KW-0963">Cytoplasm</keyword>
<dbReference type="RefSeq" id="WP_072584426.1">
    <property type="nucleotide sequence ID" value="NZ_CP013243.1"/>
</dbReference>
<dbReference type="FunFam" id="3.30.230.40:FF:000003">
    <property type="entry name" value="Imidazoleglycerol-phosphate dehydratase HisB"/>
    <property type="match status" value="1"/>
</dbReference>
<dbReference type="InterPro" id="IPR000807">
    <property type="entry name" value="ImidazoleglycerolP_deHydtase"/>
</dbReference>
<proteinExistence type="inferred from homology"/>
<dbReference type="NCBIfam" id="NF002107">
    <property type="entry name" value="PRK00951.1-2"/>
    <property type="match status" value="1"/>
</dbReference>
<dbReference type="FunFam" id="3.30.230.40:FF:000001">
    <property type="entry name" value="Imidazoleglycerol-phosphate dehydratase HisB"/>
    <property type="match status" value="1"/>
</dbReference>
<keyword evidence="4 6" id="KW-0368">Histidine biosynthesis</keyword>
<dbReference type="InterPro" id="IPR020568">
    <property type="entry name" value="Ribosomal_Su5_D2-typ_SF"/>
</dbReference>
<evidence type="ECO:0000313" key="9">
    <source>
        <dbReference type="Proteomes" id="UP000182204"/>
    </source>
</evidence>
<dbReference type="NCBIfam" id="NF002116">
    <property type="entry name" value="PRK00951.2-6"/>
    <property type="match status" value="1"/>
</dbReference>
<comment type="catalytic activity">
    <reaction evidence="6 7">
        <text>D-erythro-1-(imidazol-4-yl)glycerol 3-phosphate = 3-(imidazol-4-yl)-2-oxopropyl phosphate + H2O</text>
        <dbReference type="Rhea" id="RHEA:11040"/>
        <dbReference type="ChEBI" id="CHEBI:15377"/>
        <dbReference type="ChEBI" id="CHEBI:57766"/>
        <dbReference type="ChEBI" id="CHEBI:58278"/>
        <dbReference type="EC" id="4.2.1.19"/>
    </reaction>
</comment>
<dbReference type="InterPro" id="IPR038494">
    <property type="entry name" value="IGPD_sf"/>
</dbReference>
<dbReference type="Proteomes" id="UP000182204">
    <property type="component" value="Chromosome"/>
</dbReference>
<dbReference type="GO" id="GO:0004424">
    <property type="term" value="F:imidazoleglycerol-phosphate dehydratase activity"/>
    <property type="evidence" value="ECO:0007669"/>
    <property type="project" value="UniProtKB-UniRule"/>
</dbReference>
<dbReference type="eggNOG" id="COG0131">
    <property type="taxonomic scope" value="Bacteria"/>
</dbReference>
<dbReference type="PROSITE" id="PS00955">
    <property type="entry name" value="IGP_DEHYDRATASE_2"/>
    <property type="match status" value="1"/>
</dbReference>
<dbReference type="PANTHER" id="PTHR23133">
    <property type="entry name" value="IMIDAZOLEGLYCEROL-PHOSPHATE DEHYDRATASE HIS7"/>
    <property type="match status" value="1"/>
</dbReference>
<dbReference type="PROSITE" id="PS00954">
    <property type="entry name" value="IGP_DEHYDRATASE_1"/>
    <property type="match status" value="1"/>
</dbReference>
<evidence type="ECO:0000313" key="8">
    <source>
        <dbReference type="EMBL" id="APH14657.1"/>
    </source>
</evidence>
<sequence>MKESIAKVYRKTGETETKSEINLYGEGKCDIKTGIGFFDHMLNLMARHGLIDLKIQAQGDLQVDSHHTVEDVGIVLGQCFKEALGEKKGIKRYGTSFVPMDEALASVSIDISGRPYIVCDFNFTVDKLGELDTELVEEFLRALAFNAGIALHARVLYGKNNHHMIEAVFKALGRALREAVDKDKRINGVMSTKGIL</sequence>
<dbReference type="Gene3D" id="3.30.230.40">
    <property type="entry name" value="Imidazole glycerol phosphate dehydratase, domain 1"/>
    <property type="match status" value="2"/>
</dbReference>
<dbReference type="PANTHER" id="PTHR23133:SF2">
    <property type="entry name" value="IMIDAZOLEGLYCEROL-PHOSPHATE DEHYDRATASE"/>
    <property type="match status" value="1"/>
</dbReference>
<organism evidence="8 9">
    <name type="scientific">Clostridium sporogenes</name>
    <dbReference type="NCBI Taxonomy" id="1509"/>
    <lineage>
        <taxon>Bacteria</taxon>
        <taxon>Bacillati</taxon>
        <taxon>Bacillota</taxon>
        <taxon>Clostridia</taxon>
        <taxon>Eubacteriales</taxon>
        <taxon>Clostridiaceae</taxon>
        <taxon>Clostridium</taxon>
    </lineage>
</organism>
<evidence type="ECO:0000256" key="6">
    <source>
        <dbReference type="HAMAP-Rule" id="MF_00076"/>
    </source>
</evidence>
<evidence type="ECO:0000256" key="5">
    <source>
        <dbReference type="ARBA" id="ARBA00023239"/>
    </source>
</evidence>
<accession>A0A1L3NEW2</accession>
<dbReference type="STRING" id="413999.CBO1568"/>
<evidence type="ECO:0000256" key="2">
    <source>
        <dbReference type="ARBA" id="ARBA00016664"/>
    </source>
</evidence>
<dbReference type="AlphaFoldDB" id="A0A1L3NEW2"/>
<dbReference type="SUPFAM" id="SSF54211">
    <property type="entry name" value="Ribosomal protein S5 domain 2-like"/>
    <property type="match status" value="2"/>
</dbReference>
<comment type="similarity">
    <text evidence="6 7">Belongs to the imidazoleglycerol-phosphate dehydratase family.</text>
</comment>
<dbReference type="CDD" id="cd07914">
    <property type="entry name" value="IGPD"/>
    <property type="match status" value="1"/>
</dbReference>
<dbReference type="GO" id="GO:0000105">
    <property type="term" value="P:L-histidine biosynthetic process"/>
    <property type="evidence" value="ECO:0007669"/>
    <property type="project" value="UniProtKB-UniRule"/>
</dbReference>
<keyword evidence="5 6" id="KW-0456">Lyase</keyword>
<reference evidence="8 9" key="1">
    <citation type="submission" date="2015-11" db="EMBL/GenBank/DDBJ databases">
        <authorList>
            <person name="Hill K.K."/>
            <person name="Shirey T.B."/>
            <person name="Raphael B."/>
            <person name="Daligault H.E."/>
            <person name="Davenport K.W."/>
            <person name="Bruce D.C."/>
            <person name="Foley B.T."/>
            <person name="Johnson S.L."/>
        </authorList>
    </citation>
    <scope>NUCLEOTIDE SEQUENCE [LARGE SCALE GENOMIC DNA]</scope>
    <source>
        <strain evidence="8 9">CDC_1632</strain>
    </source>
</reference>
<dbReference type="UniPathway" id="UPA00031">
    <property type="reaction ID" value="UER00011"/>
</dbReference>
<dbReference type="NCBIfam" id="NF002112">
    <property type="entry name" value="PRK00951.2-2"/>
    <property type="match status" value="1"/>
</dbReference>
<keyword evidence="3 6" id="KW-0028">Amino-acid biosynthesis</keyword>
<dbReference type="InterPro" id="IPR020565">
    <property type="entry name" value="ImidazoleglycerP_deHydtase_CS"/>
</dbReference>
<dbReference type="Pfam" id="PF00475">
    <property type="entry name" value="IGPD"/>
    <property type="match status" value="1"/>
</dbReference>
<evidence type="ECO:0000256" key="1">
    <source>
        <dbReference type="ARBA" id="ARBA00005047"/>
    </source>
</evidence>
<comment type="subcellular location">
    <subcellularLocation>
        <location evidence="6 7">Cytoplasm</location>
    </subcellularLocation>
</comment>
<dbReference type="NCBIfam" id="NF002111">
    <property type="entry name" value="PRK00951.2-1"/>
    <property type="match status" value="1"/>
</dbReference>
<dbReference type="EMBL" id="CP013243">
    <property type="protein sequence ID" value="APH14657.1"/>
    <property type="molecule type" value="Genomic_DNA"/>
</dbReference>
<gene>
    <name evidence="6" type="primary">hisB</name>
    <name evidence="8" type="ORF">NPD5_454</name>
</gene>
<protein>
    <recommendedName>
        <fullName evidence="2 6">Imidazoleglycerol-phosphate dehydratase</fullName>
        <shortName evidence="6">IGPD</shortName>
        <ecNumber evidence="6 7">4.2.1.19</ecNumber>
    </recommendedName>
</protein>
<evidence type="ECO:0000256" key="7">
    <source>
        <dbReference type="RuleBase" id="RU000599"/>
    </source>
</evidence>
<name>A0A1L3NEW2_CLOSG</name>
<dbReference type="NCBIfam" id="NF002114">
    <property type="entry name" value="PRK00951.2-4"/>
    <property type="match status" value="1"/>
</dbReference>
<comment type="pathway">
    <text evidence="1 6 7">Amino-acid biosynthesis; L-histidine biosynthesis; L-histidine from 5-phospho-alpha-D-ribose 1-diphosphate: step 6/9.</text>
</comment>
<dbReference type="GO" id="GO:0005737">
    <property type="term" value="C:cytoplasm"/>
    <property type="evidence" value="ECO:0007669"/>
    <property type="project" value="UniProtKB-SubCell"/>
</dbReference>